<dbReference type="InterPro" id="IPR036264">
    <property type="entry name" value="Bact_exopeptidase_dim_dom"/>
</dbReference>
<dbReference type="KEGG" id="frc:KX01_1703"/>
<dbReference type="PANTHER" id="PTHR11014:SF63">
    <property type="entry name" value="METALLOPEPTIDASE, PUTATIVE (AFU_ORTHOLOGUE AFUA_6G09600)-RELATED"/>
    <property type="match status" value="1"/>
</dbReference>
<organism evidence="5 6">
    <name type="scientific">Francisella frigiditurris</name>
    <dbReference type="NCBI Taxonomy" id="1542390"/>
    <lineage>
        <taxon>Bacteria</taxon>
        <taxon>Pseudomonadati</taxon>
        <taxon>Pseudomonadota</taxon>
        <taxon>Gammaproteobacteria</taxon>
        <taxon>Thiotrichales</taxon>
        <taxon>Francisellaceae</taxon>
        <taxon>Francisella</taxon>
    </lineage>
</organism>
<dbReference type="Pfam" id="PF07687">
    <property type="entry name" value="M20_dimer"/>
    <property type="match status" value="1"/>
</dbReference>
<dbReference type="PANTHER" id="PTHR11014">
    <property type="entry name" value="PEPTIDASE M20 FAMILY MEMBER"/>
    <property type="match status" value="1"/>
</dbReference>
<dbReference type="SUPFAM" id="SSF55031">
    <property type="entry name" value="Bacterial exopeptidase dimerisation domain"/>
    <property type="match status" value="1"/>
</dbReference>
<feature type="binding site" evidence="3">
    <location>
        <position position="138"/>
    </location>
    <ligand>
        <name>Mn(2+)</name>
        <dbReference type="ChEBI" id="CHEBI:29035"/>
        <label>2</label>
    </ligand>
</feature>
<dbReference type="STRING" id="1542390.KX01_1703"/>
<dbReference type="OrthoDB" id="9777385at2"/>
<keyword evidence="6" id="KW-1185">Reference proteome</keyword>
<proteinExistence type="inferred from homology"/>
<feature type="binding site" evidence="3">
    <location>
        <position position="104"/>
    </location>
    <ligand>
        <name>Mn(2+)</name>
        <dbReference type="ChEBI" id="CHEBI:29035"/>
        <label>2</label>
    </ligand>
</feature>
<accession>A0A1J0KSB3</accession>
<sequence>MNNKITINENALAELKRIRQHIHEYPELGFDVQNTAKYITAELEKLGLEIKTGIGKTGVIADLKVPNAKKTIALRADMDALPIHEQNSCEYRSKVDGKAHMCGHDSHCAMVLVTAQQLVKNKEFLNVNVRFLFQPSEEVLPGGAPAMIADGAIDVVDEIYGIHVMPLIDEGKIQICSPVALAGVDLFDITFHGKGGHASIPMTANDPIIMASQFINQVQTVVSRNSDSFDPIVISVTAIEAGSAYNVIPDKVKLKGAIRYLSSNGKDLAKKRLHEIAQGVATTYNGNVDINYINGYPETRNSEAPTNKATQAVKLALGETNVVESKIPWMGSEDFSYFAKEIPACYVFLGVRNEVKGFTSMVHEPTFDLTADAMLNGVKYYTNLINLISNS</sequence>
<reference evidence="6" key="1">
    <citation type="submission" date="2014-10" db="EMBL/GenBank/DDBJ databases">
        <authorList>
            <person name="Kuske C.R."/>
            <person name="Challacombe J.F."/>
            <person name="Daligault H.E."/>
            <person name="Davenport K.W."/>
            <person name="Johnson S.L."/>
            <person name="Siddaramappa S."/>
            <person name="Petersen J.M."/>
        </authorList>
    </citation>
    <scope>NUCLEOTIDE SEQUENCE [LARGE SCALE GENOMIC DNA]</scope>
    <source>
        <strain evidence="6">CA97-1460</strain>
    </source>
</reference>
<dbReference type="Proteomes" id="UP000182521">
    <property type="component" value="Chromosome"/>
</dbReference>
<dbReference type="EMBL" id="CP009654">
    <property type="protein sequence ID" value="APC96625.1"/>
    <property type="molecule type" value="Genomic_DNA"/>
</dbReference>
<dbReference type="NCBIfam" id="TIGR01891">
    <property type="entry name" value="amidohydrolases"/>
    <property type="match status" value="1"/>
</dbReference>
<dbReference type="Pfam" id="PF01546">
    <property type="entry name" value="Peptidase_M20"/>
    <property type="match status" value="1"/>
</dbReference>
<dbReference type="InterPro" id="IPR017439">
    <property type="entry name" value="Amidohydrolase"/>
</dbReference>
<evidence type="ECO:0000256" key="2">
    <source>
        <dbReference type="ARBA" id="ARBA00022801"/>
    </source>
</evidence>
<keyword evidence="3" id="KW-0479">Metal-binding</keyword>
<feature type="binding site" evidence="3">
    <location>
        <position position="363"/>
    </location>
    <ligand>
        <name>Mn(2+)</name>
        <dbReference type="ChEBI" id="CHEBI:29035"/>
        <label>2</label>
    </ligand>
</feature>
<dbReference type="InterPro" id="IPR002933">
    <property type="entry name" value="Peptidase_M20"/>
</dbReference>
<dbReference type="GO" id="GO:0046872">
    <property type="term" value="F:metal ion binding"/>
    <property type="evidence" value="ECO:0007669"/>
    <property type="project" value="UniProtKB-KW"/>
</dbReference>
<dbReference type="Gene3D" id="3.40.630.10">
    <property type="entry name" value="Zn peptidases"/>
    <property type="match status" value="1"/>
</dbReference>
<name>A0A1J0KSB3_9GAMM</name>
<feature type="binding site" evidence="3">
    <location>
        <position position="102"/>
    </location>
    <ligand>
        <name>Mn(2+)</name>
        <dbReference type="ChEBI" id="CHEBI:29035"/>
        <label>2</label>
    </ligand>
</feature>
<dbReference type="SUPFAM" id="SSF53187">
    <property type="entry name" value="Zn-dependent exopeptidases"/>
    <property type="match status" value="1"/>
</dbReference>
<dbReference type="GO" id="GO:0016787">
    <property type="term" value="F:hydrolase activity"/>
    <property type="evidence" value="ECO:0007669"/>
    <property type="project" value="UniProtKB-KW"/>
</dbReference>
<evidence type="ECO:0000256" key="3">
    <source>
        <dbReference type="PIRSR" id="PIRSR005962-1"/>
    </source>
</evidence>
<dbReference type="Gene3D" id="3.30.70.360">
    <property type="match status" value="1"/>
</dbReference>
<dbReference type="PIRSF" id="PIRSF005962">
    <property type="entry name" value="Pept_M20D_amidohydro"/>
    <property type="match status" value="1"/>
</dbReference>
<dbReference type="FunFam" id="3.30.70.360:FF:000014">
    <property type="entry name" value="N-acyl-L-amino acid amidohydrolase"/>
    <property type="match status" value="1"/>
</dbReference>
<evidence type="ECO:0000259" key="4">
    <source>
        <dbReference type="Pfam" id="PF07687"/>
    </source>
</evidence>
<comment type="cofactor">
    <cofactor evidence="3">
        <name>Mn(2+)</name>
        <dbReference type="ChEBI" id="CHEBI:29035"/>
    </cofactor>
    <text evidence="3">The Mn(2+) ion enhances activity.</text>
</comment>
<gene>
    <name evidence="5" type="ORF">KX01_1703</name>
</gene>
<dbReference type="InterPro" id="IPR011650">
    <property type="entry name" value="Peptidase_M20_dimer"/>
</dbReference>
<evidence type="ECO:0000313" key="6">
    <source>
        <dbReference type="Proteomes" id="UP000182521"/>
    </source>
</evidence>
<feature type="binding site" evidence="3">
    <location>
        <position position="163"/>
    </location>
    <ligand>
        <name>Mn(2+)</name>
        <dbReference type="ChEBI" id="CHEBI:29035"/>
        <label>2</label>
    </ligand>
</feature>
<keyword evidence="3" id="KW-0464">Manganese</keyword>
<dbReference type="AlphaFoldDB" id="A0A1J0KSB3"/>
<evidence type="ECO:0000313" key="5">
    <source>
        <dbReference type="EMBL" id="APC96625.1"/>
    </source>
</evidence>
<comment type="similarity">
    <text evidence="1">Belongs to the peptidase M20 family.</text>
</comment>
<feature type="domain" description="Peptidase M20 dimerisation" evidence="4">
    <location>
        <begin position="183"/>
        <end position="278"/>
    </location>
</feature>
<dbReference type="RefSeq" id="WP_071664561.1">
    <property type="nucleotide sequence ID" value="NZ_CP009654.1"/>
</dbReference>
<keyword evidence="2 5" id="KW-0378">Hydrolase</keyword>
<protein>
    <submittedName>
        <fullName evidence="5">Amidohydrolase family protein</fullName>
    </submittedName>
</protein>
<evidence type="ECO:0000256" key="1">
    <source>
        <dbReference type="ARBA" id="ARBA00006153"/>
    </source>
</evidence>